<keyword evidence="5" id="KW-1185">Reference proteome</keyword>
<evidence type="ECO:0000259" key="3">
    <source>
        <dbReference type="PROSITE" id="PS50994"/>
    </source>
</evidence>
<evidence type="ECO:0000313" key="4">
    <source>
        <dbReference type="EMBL" id="KAI7789491.1"/>
    </source>
</evidence>
<dbReference type="InterPro" id="IPR043128">
    <property type="entry name" value="Rev_trsase/Diguanyl_cyclase"/>
</dbReference>
<evidence type="ECO:0000256" key="2">
    <source>
        <dbReference type="ARBA" id="ARBA00012180"/>
    </source>
</evidence>
<dbReference type="GO" id="GO:0004523">
    <property type="term" value="F:RNA-DNA hybrid ribonuclease activity"/>
    <property type="evidence" value="ECO:0007669"/>
    <property type="project" value="UniProtKB-EC"/>
</dbReference>
<sequence length="508" mass="57150">CTATRYPDALPLRTLKAQVVLKEVVKFCTTFGLPRVIQTDQGSNFTSKVFGQMLKELGIKHHLSSAYHPESQGAVERFHQTLKTLLRTFCIETGKDWVDGLPLLMFAVRESVQESLGFSPAELVFAHTVRGPLKLLKEQLIGKDTAPISVLDYVSSIRDRLHKACELAKTHLSEIQSKMKAHFDKKTFSGSYVIEQKLSETDYVVGTPDRRRKKRVCHVNMLKSYPQTPSLRLNNSVILGNIDSHLSYLPRSQREDIVRLLQNYPTLFSDVPGRTTVLSHDIDVGCSVPIKQHPYRVNPAKLELMKAEVDYLLHKGLAAPSQSPWSSPCLLVNHVTKPDSFPLSRMEDCVDKVGASKFVTKLDLLKVYWQVSLTARACEISAFVTPDNFLQYNCMAFGMRNAPATFQRLMQKVLSGLGYCEAYLDDIVVYSHNWEDHIRGVENVFSRLNDAKLTMNLAKCEFAKAVVTYLGKKVGQGCVRPLSANVVAIVEFPAPITKCQLRRFLVMA</sequence>
<comment type="caution">
    <text evidence="4">The sequence shown here is derived from an EMBL/GenBank/DDBJ whole genome shotgun (WGS) entry which is preliminary data.</text>
</comment>
<dbReference type="InterPro" id="IPR012337">
    <property type="entry name" value="RNaseH-like_sf"/>
</dbReference>
<dbReference type="EC" id="3.1.26.4" evidence="2"/>
<dbReference type="PROSITE" id="PS50994">
    <property type="entry name" value="INTEGRASE"/>
    <property type="match status" value="1"/>
</dbReference>
<dbReference type="Pfam" id="PF00665">
    <property type="entry name" value="rve"/>
    <property type="match status" value="1"/>
</dbReference>
<dbReference type="GO" id="GO:0003676">
    <property type="term" value="F:nucleic acid binding"/>
    <property type="evidence" value="ECO:0007669"/>
    <property type="project" value="InterPro"/>
</dbReference>
<gene>
    <name evidence="4" type="ORF">IRJ41_016956</name>
</gene>
<dbReference type="Gene3D" id="3.30.70.270">
    <property type="match status" value="1"/>
</dbReference>
<dbReference type="Gene3D" id="3.30.420.10">
    <property type="entry name" value="Ribonuclease H-like superfamily/Ribonuclease H"/>
    <property type="match status" value="1"/>
</dbReference>
<name>A0A9W7T3A9_TRIRA</name>
<dbReference type="InterPro" id="IPR001584">
    <property type="entry name" value="Integrase_cat-core"/>
</dbReference>
<evidence type="ECO:0000313" key="5">
    <source>
        <dbReference type="Proteomes" id="UP001059041"/>
    </source>
</evidence>
<dbReference type="GO" id="GO:0015074">
    <property type="term" value="P:DNA integration"/>
    <property type="evidence" value="ECO:0007669"/>
    <property type="project" value="InterPro"/>
</dbReference>
<dbReference type="EMBL" id="JAFHDT010000454">
    <property type="protein sequence ID" value="KAI7789491.1"/>
    <property type="molecule type" value="Genomic_DNA"/>
</dbReference>
<accession>A0A9W7T3A9</accession>
<dbReference type="Gene3D" id="3.10.10.10">
    <property type="entry name" value="HIV Type 1 Reverse Transcriptase, subunit A, domain 1"/>
    <property type="match status" value="1"/>
</dbReference>
<dbReference type="Pfam" id="PF00078">
    <property type="entry name" value="RVT_1"/>
    <property type="match status" value="1"/>
</dbReference>
<dbReference type="PANTHER" id="PTHR37984:SF5">
    <property type="entry name" value="PROTEIN NYNRIN-LIKE"/>
    <property type="match status" value="1"/>
</dbReference>
<organism evidence="4 5">
    <name type="scientific">Triplophysa rosa</name>
    <name type="common">Cave loach</name>
    <dbReference type="NCBI Taxonomy" id="992332"/>
    <lineage>
        <taxon>Eukaryota</taxon>
        <taxon>Metazoa</taxon>
        <taxon>Chordata</taxon>
        <taxon>Craniata</taxon>
        <taxon>Vertebrata</taxon>
        <taxon>Euteleostomi</taxon>
        <taxon>Actinopterygii</taxon>
        <taxon>Neopterygii</taxon>
        <taxon>Teleostei</taxon>
        <taxon>Ostariophysi</taxon>
        <taxon>Cypriniformes</taxon>
        <taxon>Nemacheilidae</taxon>
        <taxon>Triplophysa</taxon>
    </lineage>
</organism>
<dbReference type="InterPro" id="IPR054465">
    <property type="entry name" value="Integrase_p58-like_C"/>
</dbReference>
<dbReference type="Proteomes" id="UP001059041">
    <property type="component" value="Unassembled WGS sequence"/>
</dbReference>
<proteinExistence type="inferred from homology"/>
<reference evidence="4" key="1">
    <citation type="submission" date="2021-02" db="EMBL/GenBank/DDBJ databases">
        <title>Comparative genomics reveals that relaxation of natural selection precedes convergent phenotypic evolution of cavefish.</title>
        <authorList>
            <person name="Peng Z."/>
        </authorList>
    </citation>
    <scope>NUCLEOTIDE SEQUENCE</scope>
    <source>
        <tissue evidence="4">Muscle</tissue>
    </source>
</reference>
<comment type="similarity">
    <text evidence="1">Belongs to the beta type-B retroviral polymerase family. HERV class-II K(HML-2) pol subfamily.</text>
</comment>
<dbReference type="InterPro" id="IPR000477">
    <property type="entry name" value="RT_dom"/>
</dbReference>
<dbReference type="AlphaFoldDB" id="A0A9W7T3A9"/>
<feature type="domain" description="Integrase catalytic" evidence="3">
    <location>
        <begin position="1"/>
        <end position="128"/>
    </location>
</feature>
<dbReference type="PANTHER" id="PTHR37984">
    <property type="entry name" value="PROTEIN CBG26694"/>
    <property type="match status" value="1"/>
</dbReference>
<dbReference type="InterPro" id="IPR036397">
    <property type="entry name" value="RNaseH_sf"/>
</dbReference>
<dbReference type="SUPFAM" id="SSF56672">
    <property type="entry name" value="DNA/RNA polymerases"/>
    <property type="match status" value="1"/>
</dbReference>
<dbReference type="InterPro" id="IPR050951">
    <property type="entry name" value="Retrovirus_Pol_polyprotein"/>
</dbReference>
<dbReference type="SUPFAM" id="SSF53098">
    <property type="entry name" value="Ribonuclease H-like"/>
    <property type="match status" value="1"/>
</dbReference>
<protein>
    <recommendedName>
        <fullName evidence="2">ribonuclease H</fullName>
        <ecNumber evidence="2">3.1.26.4</ecNumber>
    </recommendedName>
</protein>
<evidence type="ECO:0000256" key="1">
    <source>
        <dbReference type="ARBA" id="ARBA00010879"/>
    </source>
</evidence>
<dbReference type="InterPro" id="IPR043502">
    <property type="entry name" value="DNA/RNA_pol_sf"/>
</dbReference>
<feature type="non-terminal residue" evidence="4">
    <location>
        <position position="508"/>
    </location>
</feature>
<dbReference type="CDD" id="cd01647">
    <property type="entry name" value="RT_LTR"/>
    <property type="match status" value="1"/>
</dbReference>
<dbReference type="Pfam" id="PF22938">
    <property type="entry name" value="Integrase_p58_C"/>
    <property type="match status" value="1"/>
</dbReference>